<protein>
    <submittedName>
        <fullName evidence="3">Uncharacterized protein</fullName>
    </submittedName>
</protein>
<feature type="transmembrane region" description="Helical" evidence="2">
    <location>
        <begin position="411"/>
        <end position="433"/>
    </location>
</feature>
<keyword evidence="1" id="KW-0175">Coiled coil</keyword>
<feature type="transmembrane region" description="Helical" evidence="2">
    <location>
        <begin position="439"/>
        <end position="460"/>
    </location>
</feature>
<proteinExistence type="predicted"/>
<sequence length="467" mass="54198">MILMTESTSEEEYTFKTTLVFWKFYELGLYFELPEVRKFLEKEGTLKLYKDYRFKIEQSDDTKVNQPLKWISSQSHNYAPVCFKIEESDRFSCATASHIVGKIRLEGHIHYGSVLVIHCELIFDNYHKIEDFIEISQPSNMILQSTSKPITERFIKIRDNVIGLLKKANYPDKSKLESSLEPWHHTWIIWDAKPDFNRADYRFVGNEIGKNAQYSIGLTLRTDKYRVLDPVAYRDQINLKNLSPYIDEFVMITHAGNVVIPGPGLLDPHTMKNFLIDTLFGPEVGNVQRFLILMHMENILVVAEKFDRIISNTRAIEEELTLNDKIDRLEELETELNRIILELNKDVIISKITRLLFSSTFKTSMFNEQIEKLDGFKFSKATDDVIGRIRKTLNRQRNTLNTKSAAIENKFLAILNYLAVFEIAILIITLALGDLFEGPIIGVVQIVIAFIVVFFAFILYRLQAKKL</sequence>
<reference evidence="3" key="1">
    <citation type="journal article" date="2015" name="Nature">
        <title>Complex archaea that bridge the gap between prokaryotes and eukaryotes.</title>
        <authorList>
            <person name="Spang A."/>
            <person name="Saw J.H."/>
            <person name="Jorgensen S.L."/>
            <person name="Zaremba-Niedzwiedzka K."/>
            <person name="Martijn J."/>
            <person name="Lind A.E."/>
            <person name="van Eijk R."/>
            <person name="Schleper C."/>
            <person name="Guy L."/>
            <person name="Ettema T.J."/>
        </authorList>
    </citation>
    <scope>NUCLEOTIDE SEQUENCE</scope>
</reference>
<keyword evidence="2" id="KW-1133">Transmembrane helix</keyword>
<keyword evidence="2" id="KW-0472">Membrane</keyword>
<organism evidence="3">
    <name type="scientific">marine sediment metagenome</name>
    <dbReference type="NCBI Taxonomy" id="412755"/>
    <lineage>
        <taxon>unclassified sequences</taxon>
        <taxon>metagenomes</taxon>
        <taxon>ecological metagenomes</taxon>
    </lineage>
</organism>
<evidence type="ECO:0000313" key="3">
    <source>
        <dbReference type="EMBL" id="KKN42911.1"/>
    </source>
</evidence>
<evidence type="ECO:0000256" key="2">
    <source>
        <dbReference type="SAM" id="Phobius"/>
    </source>
</evidence>
<name>A0A0F9T1P5_9ZZZZ</name>
<comment type="caution">
    <text evidence="3">The sequence shown here is derived from an EMBL/GenBank/DDBJ whole genome shotgun (WGS) entry which is preliminary data.</text>
</comment>
<accession>A0A0F9T1P5</accession>
<keyword evidence="2" id="KW-0812">Transmembrane</keyword>
<dbReference type="EMBL" id="LAZR01001549">
    <property type="protein sequence ID" value="KKN42911.1"/>
    <property type="molecule type" value="Genomic_DNA"/>
</dbReference>
<evidence type="ECO:0000256" key="1">
    <source>
        <dbReference type="SAM" id="Coils"/>
    </source>
</evidence>
<dbReference type="AlphaFoldDB" id="A0A0F9T1P5"/>
<feature type="coiled-coil region" evidence="1">
    <location>
        <begin position="312"/>
        <end position="346"/>
    </location>
</feature>
<gene>
    <name evidence="3" type="ORF">LCGC14_0708570</name>
</gene>